<feature type="domain" description="DUF6089" evidence="1">
    <location>
        <begin position="11"/>
        <end position="236"/>
    </location>
</feature>
<evidence type="ECO:0000259" key="1">
    <source>
        <dbReference type="Pfam" id="PF19573"/>
    </source>
</evidence>
<gene>
    <name evidence="2" type="ORF">LCGC14_3159590</name>
</gene>
<comment type="caution">
    <text evidence="2">The sequence shown here is derived from an EMBL/GenBank/DDBJ whole genome shotgun (WGS) entry which is preliminary data.</text>
</comment>
<sequence>MARRILPYLILLFFCLPQNSEAQKWKLRRYEGLFGVGFCNYFGDIGGSASSDNLFGLKDISLKSTRPSLYLGVRYKIMPNVAVKMNLMYGFIAGDDEGGKNNDRGFKFSTSIFEPSFQAEYSLISEEQRRRSSAIFNKKGMMNNYSQINVYLYAGIGGVFFNPKVNEAMQASPNYDPNHSTFGIVFPAGVGLKYIISQKWSVGAEFGVRWTTTDYLDGYTSQFSKANDLYYFGNIHGIYRIRTSREGFPILFPGRQRGFR</sequence>
<dbReference type="InterPro" id="IPR011250">
    <property type="entry name" value="OMP/PagP_B-barrel"/>
</dbReference>
<reference evidence="2" key="1">
    <citation type="journal article" date="2015" name="Nature">
        <title>Complex archaea that bridge the gap between prokaryotes and eukaryotes.</title>
        <authorList>
            <person name="Spang A."/>
            <person name="Saw J.H."/>
            <person name="Jorgensen S.L."/>
            <person name="Zaremba-Niedzwiedzka K."/>
            <person name="Martijn J."/>
            <person name="Lind A.E."/>
            <person name="van Eijk R."/>
            <person name="Schleper C."/>
            <person name="Guy L."/>
            <person name="Ettema T.J."/>
        </authorList>
    </citation>
    <scope>NUCLEOTIDE SEQUENCE</scope>
</reference>
<dbReference type="Pfam" id="PF19573">
    <property type="entry name" value="DUF6089"/>
    <property type="match status" value="1"/>
</dbReference>
<protein>
    <recommendedName>
        <fullName evidence="1">DUF6089 domain-containing protein</fullName>
    </recommendedName>
</protein>
<organism evidence="2">
    <name type="scientific">marine sediment metagenome</name>
    <dbReference type="NCBI Taxonomy" id="412755"/>
    <lineage>
        <taxon>unclassified sequences</taxon>
        <taxon>metagenomes</taxon>
        <taxon>ecological metagenomes</taxon>
    </lineage>
</organism>
<accession>A0A0F8WFR0</accession>
<dbReference type="SUPFAM" id="SSF56925">
    <property type="entry name" value="OMPA-like"/>
    <property type="match status" value="1"/>
</dbReference>
<dbReference type="InterPro" id="IPR045743">
    <property type="entry name" value="DUF6089"/>
</dbReference>
<dbReference type="Gene3D" id="2.40.160.20">
    <property type="match status" value="1"/>
</dbReference>
<dbReference type="EMBL" id="LAZR01069798">
    <property type="protein sequence ID" value="KKK47000.1"/>
    <property type="molecule type" value="Genomic_DNA"/>
</dbReference>
<evidence type="ECO:0000313" key="2">
    <source>
        <dbReference type="EMBL" id="KKK47000.1"/>
    </source>
</evidence>
<dbReference type="AlphaFoldDB" id="A0A0F8WFR0"/>
<name>A0A0F8WFR0_9ZZZZ</name>
<proteinExistence type="predicted"/>